<dbReference type="PROSITE" id="PS50112">
    <property type="entry name" value="PAS"/>
    <property type="match status" value="3"/>
</dbReference>
<dbReference type="InterPro" id="IPR036097">
    <property type="entry name" value="HisK_dim/P_sf"/>
</dbReference>
<dbReference type="CDD" id="cd00082">
    <property type="entry name" value="HisKA"/>
    <property type="match status" value="1"/>
</dbReference>
<dbReference type="InterPro" id="IPR005467">
    <property type="entry name" value="His_kinase_dom"/>
</dbReference>
<dbReference type="GO" id="GO:0009927">
    <property type="term" value="F:histidine phosphotransfer kinase activity"/>
    <property type="evidence" value="ECO:0007669"/>
    <property type="project" value="TreeGrafter"/>
</dbReference>
<sequence length="663" mass="74856">MATKKETLDFSDNESDNSHTKEDSVRILGTEIPFSEIERSQFFFDLLDSFILVIDENDRIILANKKARRFFGFDEKDISNEIFSDLCIQECEKEDVLSFFSSVLSDDGAEPRILETSIMGYDRIPKTFLLNTSLLKDTISSDKALLLSCTDIQEKKDLEMELLFDTEMIFSHLDSIPYALVLSDYTGMITFWNKNASKLFGYGRDEMLGKPIGMIMPKRYRKAHEGWNEVISIGKSPVVGKIIEVTGLRKDGTEFPLELAITTTRLKGEVFHGAIINDISKRKMKERLTLIAKNKYRMMFEKSPLGIFHFDEKGVITQCNENLVKIMGVPEESVISNVIGFNIVESFDDDNSIKKAIMQVLAGIPASYEDDFCSPFSDKVIPIKAEFSPVISDEGKFMGGVCVVEDFTERKAAEKALNQYAQDLAKANEELKSLDRMKDEFLSNLRHELKTPLIPIKGYSELMYEEALGELNQKQKDAMEKVMLSSERLKRLIDSLLYVSITEGGNVEYTFLPLRISEVIDAAIHDRSPEITSKGHEIEKLIPSDIPLIEGDLDYLEEVFVNIIDNSVKFTPESGKISISVTLQDNSKIHIQISDNGIGISEKNLPHIFNRFYQADGSSTRKYGGNGLGLYICKKIIVAHKGDMWADSKEGKGTSIHILLPVK</sequence>
<dbReference type="Proteomes" id="UP001183006">
    <property type="component" value="Chromosome"/>
</dbReference>
<proteinExistence type="predicted"/>
<dbReference type="InterPro" id="IPR000700">
    <property type="entry name" value="PAS-assoc_C"/>
</dbReference>
<dbReference type="InterPro" id="IPR000014">
    <property type="entry name" value="PAS"/>
</dbReference>
<dbReference type="InterPro" id="IPR004358">
    <property type="entry name" value="Sig_transdc_His_kin-like_C"/>
</dbReference>
<name>A0AA51UF80_9EURY</name>
<keyword evidence="12" id="KW-1185">Reference proteome</keyword>
<keyword evidence="3" id="KW-0597">Phosphoprotein</keyword>
<dbReference type="GO" id="GO:0000155">
    <property type="term" value="F:phosphorelay sensor kinase activity"/>
    <property type="evidence" value="ECO:0007669"/>
    <property type="project" value="InterPro"/>
</dbReference>
<feature type="domain" description="PAS" evidence="9">
    <location>
        <begin position="36"/>
        <end position="107"/>
    </location>
</feature>
<feature type="domain" description="Histidine kinase" evidence="8">
    <location>
        <begin position="444"/>
        <end position="663"/>
    </location>
</feature>
<organism evidence="11 12">
    <name type="scientific">Methanolobus mangrovi</name>
    <dbReference type="NCBI Taxonomy" id="3072977"/>
    <lineage>
        <taxon>Archaea</taxon>
        <taxon>Methanobacteriati</taxon>
        <taxon>Methanobacteriota</taxon>
        <taxon>Stenosarchaea group</taxon>
        <taxon>Methanomicrobia</taxon>
        <taxon>Methanosarcinales</taxon>
        <taxon>Methanosarcinaceae</taxon>
        <taxon>Methanolobus</taxon>
    </lineage>
</organism>
<dbReference type="SUPFAM" id="SSF47384">
    <property type="entry name" value="Homodimeric domain of signal transducing histidine kinase"/>
    <property type="match status" value="1"/>
</dbReference>
<dbReference type="RefSeq" id="WP_309307888.1">
    <property type="nucleotide sequence ID" value="NZ_CP133594.1"/>
</dbReference>
<keyword evidence="4" id="KW-0808">Transferase</keyword>
<dbReference type="SUPFAM" id="SSF55874">
    <property type="entry name" value="ATPase domain of HSP90 chaperone/DNA topoisomerase II/histidine kinase"/>
    <property type="match status" value="1"/>
</dbReference>
<dbReference type="InterPro" id="IPR035965">
    <property type="entry name" value="PAS-like_dom_sf"/>
</dbReference>
<dbReference type="SMART" id="SM00388">
    <property type="entry name" value="HisKA"/>
    <property type="match status" value="1"/>
</dbReference>
<dbReference type="Gene3D" id="3.30.565.10">
    <property type="entry name" value="Histidine kinase-like ATPase, C-terminal domain"/>
    <property type="match status" value="1"/>
</dbReference>
<dbReference type="PRINTS" id="PR00344">
    <property type="entry name" value="BCTRLSENSOR"/>
</dbReference>
<keyword evidence="5 11" id="KW-0418">Kinase</keyword>
<dbReference type="PROSITE" id="PS50113">
    <property type="entry name" value="PAC"/>
    <property type="match status" value="1"/>
</dbReference>
<evidence type="ECO:0000256" key="5">
    <source>
        <dbReference type="ARBA" id="ARBA00022777"/>
    </source>
</evidence>
<dbReference type="PROSITE" id="PS50109">
    <property type="entry name" value="HIS_KIN"/>
    <property type="match status" value="1"/>
</dbReference>
<dbReference type="CDD" id="cd00130">
    <property type="entry name" value="PAS"/>
    <property type="match status" value="2"/>
</dbReference>
<dbReference type="Gene3D" id="1.10.287.130">
    <property type="match status" value="1"/>
</dbReference>
<evidence type="ECO:0000256" key="2">
    <source>
        <dbReference type="ARBA" id="ARBA00012438"/>
    </source>
</evidence>
<feature type="region of interest" description="Disordered" evidence="7">
    <location>
        <begin position="1"/>
        <end position="22"/>
    </location>
</feature>
<dbReference type="SUPFAM" id="SSF55785">
    <property type="entry name" value="PYP-like sensor domain (PAS domain)"/>
    <property type="match status" value="3"/>
</dbReference>
<evidence type="ECO:0000256" key="4">
    <source>
        <dbReference type="ARBA" id="ARBA00022679"/>
    </source>
</evidence>
<evidence type="ECO:0000313" key="11">
    <source>
        <dbReference type="EMBL" id="WMW22095.1"/>
    </source>
</evidence>
<feature type="domain" description="PAS" evidence="9">
    <location>
        <begin position="165"/>
        <end position="234"/>
    </location>
</feature>
<evidence type="ECO:0000259" key="10">
    <source>
        <dbReference type="PROSITE" id="PS50113"/>
    </source>
</evidence>
<dbReference type="Pfam" id="PF02518">
    <property type="entry name" value="HATPase_c"/>
    <property type="match status" value="1"/>
</dbReference>
<feature type="domain" description="PAS" evidence="9">
    <location>
        <begin position="292"/>
        <end position="364"/>
    </location>
</feature>
<dbReference type="EMBL" id="CP133594">
    <property type="protein sequence ID" value="WMW22095.1"/>
    <property type="molecule type" value="Genomic_DNA"/>
</dbReference>
<gene>
    <name evidence="11" type="ORF">RE476_12085</name>
</gene>
<keyword evidence="6" id="KW-0175">Coiled coil</keyword>
<evidence type="ECO:0000259" key="9">
    <source>
        <dbReference type="PROSITE" id="PS50112"/>
    </source>
</evidence>
<dbReference type="GO" id="GO:0006355">
    <property type="term" value="P:regulation of DNA-templated transcription"/>
    <property type="evidence" value="ECO:0007669"/>
    <property type="project" value="InterPro"/>
</dbReference>
<evidence type="ECO:0000256" key="3">
    <source>
        <dbReference type="ARBA" id="ARBA00022553"/>
    </source>
</evidence>
<evidence type="ECO:0000256" key="7">
    <source>
        <dbReference type="SAM" id="MobiDB-lite"/>
    </source>
</evidence>
<dbReference type="InterPro" id="IPR013767">
    <property type="entry name" value="PAS_fold"/>
</dbReference>
<evidence type="ECO:0000256" key="6">
    <source>
        <dbReference type="SAM" id="Coils"/>
    </source>
</evidence>
<dbReference type="NCBIfam" id="TIGR00229">
    <property type="entry name" value="sensory_box"/>
    <property type="match status" value="3"/>
</dbReference>
<dbReference type="SMART" id="SM00091">
    <property type="entry name" value="PAS"/>
    <property type="match status" value="3"/>
</dbReference>
<reference evidence="11" key="1">
    <citation type="submission" date="2023-08" db="EMBL/GenBank/DDBJ databases">
        <title>Methanolobus mangrovi sp. nov. and Methanolobus sediminis sp. nov, two novel methylotrophic methanogens isolated from mangrove sediments in China.</title>
        <authorList>
            <person name="Zhou J."/>
        </authorList>
    </citation>
    <scope>NUCLEOTIDE SEQUENCE</scope>
    <source>
        <strain evidence="11">FTZ2</strain>
    </source>
</reference>
<dbReference type="EC" id="2.7.13.3" evidence="2"/>
<evidence type="ECO:0000313" key="12">
    <source>
        <dbReference type="Proteomes" id="UP001183006"/>
    </source>
</evidence>
<dbReference type="InterPro" id="IPR036890">
    <property type="entry name" value="HATPase_C_sf"/>
</dbReference>
<feature type="coiled-coil region" evidence="6">
    <location>
        <begin position="410"/>
        <end position="444"/>
    </location>
</feature>
<dbReference type="Gene3D" id="3.30.450.20">
    <property type="entry name" value="PAS domain"/>
    <property type="match status" value="3"/>
</dbReference>
<dbReference type="PANTHER" id="PTHR43047:SF72">
    <property type="entry name" value="OSMOSENSING HISTIDINE PROTEIN KINASE SLN1"/>
    <property type="match status" value="1"/>
</dbReference>
<dbReference type="InterPro" id="IPR003594">
    <property type="entry name" value="HATPase_dom"/>
</dbReference>
<dbReference type="GO" id="GO:0005886">
    <property type="term" value="C:plasma membrane"/>
    <property type="evidence" value="ECO:0007669"/>
    <property type="project" value="TreeGrafter"/>
</dbReference>
<evidence type="ECO:0000256" key="1">
    <source>
        <dbReference type="ARBA" id="ARBA00000085"/>
    </source>
</evidence>
<protein>
    <recommendedName>
        <fullName evidence="2">histidine kinase</fullName>
        <ecNumber evidence="2">2.7.13.3</ecNumber>
    </recommendedName>
</protein>
<dbReference type="PANTHER" id="PTHR43047">
    <property type="entry name" value="TWO-COMPONENT HISTIDINE PROTEIN KINASE"/>
    <property type="match status" value="1"/>
</dbReference>
<evidence type="ECO:0000259" key="8">
    <source>
        <dbReference type="PROSITE" id="PS50109"/>
    </source>
</evidence>
<dbReference type="GeneID" id="84230892"/>
<feature type="domain" description="PAC" evidence="10">
    <location>
        <begin position="366"/>
        <end position="419"/>
    </location>
</feature>
<accession>A0AA51UF80</accession>
<comment type="catalytic activity">
    <reaction evidence="1">
        <text>ATP + protein L-histidine = ADP + protein N-phospho-L-histidine.</text>
        <dbReference type="EC" id="2.7.13.3"/>
    </reaction>
</comment>
<dbReference type="AlphaFoldDB" id="A0AA51UF80"/>
<dbReference type="Pfam" id="PF00989">
    <property type="entry name" value="PAS"/>
    <property type="match status" value="1"/>
</dbReference>
<dbReference type="SMART" id="SM00387">
    <property type="entry name" value="HATPase_c"/>
    <property type="match status" value="1"/>
</dbReference>
<dbReference type="FunFam" id="3.30.565.10:FF:000006">
    <property type="entry name" value="Sensor histidine kinase WalK"/>
    <property type="match status" value="1"/>
</dbReference>
<dbReference type="Pfam" id="PF00512">
    <property type="entry name" value="HisKA"/>
    <property type="match status" value="1"/>
</dbReference>
<dbReference type="KEGG" id="mmav:RE476_12085"/>
<dbReference type="InterPro" id="IPR003661">
    <property type="entry name" value="HisK_dim/P_dom"/>
</dbReference>
<dbReference type="Pfam" id="PF13426">
    <property type="entry name" value="PAS_9"/>
    <property type="match status" value="2"/>
</dbReference>